<comment type="similarity">
    <text evidence="2 8">Belongs to the organo anion transporter (TC 2.A.60) family.</text>
</comment>
<feature type="transmembrane region" description="Helical" evidence="8">
    <location>
        <begin position="454"/>
        <end position="473"/>
    </location>
</feature>
<reference evidence="12" key="1">
    <citation type="submission" date="2022-11" db="UniProtKB">
        <authorList>
            <consortium name="WormBaseParasite"/>
        </authorList>
    </citation>
    <scope>IDENTIFICATION</scope>
</reference>
<dbReference type="Pfam" id="PF03137">
    <property type="entry name" value="OATP"/>
    <property type="match status" value="1"/>
</dbReference>
<feature type="transmembrane region" description="Helical" evidence="8">
    <location>
        <begin position="597"/>
        <end position="625"/>
    </location>
</feature>
<dbReference type="GO" id="GO:0043252">
    <property type="term" value="P:sodium-independent organic anion transport"/>
    <property type="evidence" value="ECO:0007669"/>
    <property type="project" value="TreeGrafter"/>
</dbReference>
<protein>
    <recommendedName>
        <fullName evidence="8">Solute carrier organic anion transporter family member</fullName>
    </recommendedName>
</protein>
<keyword evidence="11" id="KW-1185">Reference proteome</keyword>
<dbReference type="Gene3D" id="1.20.1250.20">
    <property type="entry name" value="MFS general substrate transporter like domains"/>
    <property type="match status" value="1"/>
</dbReference>
<dbReference type="PANTHER" id="PTHR11388">
    <property type="entry name" value="ORGANIC ANION TRANSPORTER"/>
    <property type="match status" value="1"/>
</dbReference>
<dbReference type="InterPro" id="IPR002350">
    <property type="entry name" value="Kazal_dom"/>
</dbReference>
<evidence type="ECO:0000256" key="5">
    <source>
        <dbReference type="ARBA" id="ARBA00022989"/>
    </source>
</evidence>
<feature type="domain" description="Kazal-like" evidence="10">
    <location>
        <begin position="524"/>
        <end position="582"/>
    </location>
</feature>
<dbReference type="InterPro" id="IPR036259">
    <property type="entry name" value="MFS_trans_sf"/>
</dbReference>
<keyword evidence="6 8" id="KW-0472">Membrane</keyword>
<dbReference type="GO" id="GO:0016323">
    <property type="term" value="C:basolateral plasma membrane"/>
    <property type="evidence" value="ECO:0007669"/>
    <property type="project" value="TreeGrafter"/>
</dbReference>
<dbReference type="InterPro" id="IPR004156">
    <property type="entry name" value="OATP"/>
</dbReference>
<evidence type="ECO:0000256" key="2">
    <source>
        <dbReference type="ARBA" id="ARBA00009657"/>
    </source>
</evidence>
<name>A0A914CLE7_9BILA</name>
<evidence type="ECO:0000256" key="4">
    <source>
        <dbReference type="ARBA" id="ARBA00022692"/>
    </source>
</evidence>
<dbReference type="GO" id="GO:0006811">
    <property type="term" value="P:monoatomic ion transport"/>
    <property type="evidence" value="ECO:0007669"/>
    <property type="project" value="UniProtKB-KW"/>
</dbReference>
<comment type="caution">
    <text evidence="8">Lacks conserved residue(s) required for the propagation of feature annotation.</text>
</comment>
<keyword evidence="8" id="KW-0406">Ion transport</keyword>
<dbReference type="CDD" id="cd17336">
    <property type="entry name" value="MFS_SLCO_OATP"/>
    <property type="match status" value="1"/>
</dbReference>
<feature type="compositionally biased region" description="Acidic residues" evidence="9">
    <location>
        <begin position="719"/>
        <end position="730"/>
    </location>
</feature>
<evidence type="ECO:0000313" key="11">
    <source>
        <dbReference type="Proteomes" id="UP000887540"/>
    </source>
</evidence>
<dbReference type="WBParaSite" id="ACRNAN_scaffold1191.g29978.t1">
    <property type="protein sequence ID" value="ACRNAN_scaffold1191.g29978.t1"/>
    <property type="gene ID" value="ACRNAN_scaffold1191.g29978"/>
</dbReference>
<comment type="subcellular location">
    <subcellularLocation>
        <location evidence="1 8">Cell membrane</location>
        <topology evidence="1 8">Multi-pass membrane protein</topology>
    </subcellularLocation>
</comment>
<accession>A0A914CLE7</accession>
<feature type="transmembrane region" description="Helical" evidence="8">
    <location>
        <begin position="329"/>
        <end position="354"/>
    </location>
</feature>
<evidence type="ECO:0000256" key="7">
    <source>
        <dbReference type="ARBA" id="ARBA00023157"/>
    </source>
</evidence>
<dbReference type="PANTHER" id="PTHR11388:SF76">
    <property type="entry name" value="SOLUTE CARRIER ORGANIC ANION TRANSPORTER FAMILY MEMBER"/>
    <property type="match status" value="1"/>
</dbReference>
<dbReference type="NCBIfam" id="TIGR00805">
    <property type="entry name" value="oat"/>
    <property type="match status" value="1"/>
</dbReference>
<evidence type="ECO:0000313" key="12">
    <source>
        <dbReference type="WBParaSite" id="ACRNAN_scaffold1191.g29978.t1"/>
    </source>
</evidence>
<feature type="transmembrane region" description="Helical" evidence="8">
    <location>
        <begin position="637"/>
        <end position="659"/>
    </location>
</feature>
<feature type="transmembrane region" description="Helical" evidence="8">
    <location>
        <begin position="247"/>
        <end position="266"/>
    </location>
</feature>
<dbReference type="SUPFAM" id="SSF103473">
    <property type="entry name" value="MFS general substrate transporter"/>
    <property type="match status" value="1"/>
</dbReference>
<organism evidence="11 12">
    <name type="scientific">Acrobeloides nanus</name>
    <dbReference type="NCBI Taxonomy" id="290746"/>
    <lineage>
        <taxon>Eukaryota</taxon>
        <taxon>Metazoa</taxon>
        <taxon>Ecdysozoa</taxon>
        <taxon>Nematoda</taxon>
        <taxon>Chromadorea</taxon>
        <taxon>Rhabditida</taxon>
        <taxon>Tylenchina</taxon>
        <taxon>Cephalobomorpha</taxon>
        <taxon>Cephaloboidea</taxon>
        <taxon>Cephalobidae</taxon>
        <taxon>Acrobeloides</taxon>
    </lineage>
</organism>
<proteinExistence type="inferred from homology"/>
<evidence type="ECO:0000256" key="3">
    <source>
        <dbReference type="ARBA" id="ARBA00022475"/>
    </source>
</evidence>
<keyword evidence="8" id="KW-0813">Transport</keyword>
<evidence type="ECO:0000256" key="8">
    <source>
        <dbReference type="RuleBase" id="RU362056"/>
    </source>
</evidence>
<evidence type="ECO:0000256" key="9">
    <source>
        <dbReference type="SAM" id="MobiDB-lite"/>
    </source>
</evidence>
<keyword evidence="4 8" id="KW-0812">Transmembrane</keyword>
<dbReference type="GO" id="GO:0015347">
    <property type="term" value="F:sodium-independent organic anion transmembrane transporter activity"/>
    <property type="evidence" value="ECO:0007669"/>
    <property type="project" value="TreeGrafter"/>
</dbReference>
<evidence type="ECO:0000256" key="6">
    <source>
        <dbReference type="ARBA" id="ARBA00023136"/>
    </source>
</evidence>
<dbReference type="Proteomes" id="UP000887540">
    <property type="component" value="Unplaced"/>
</dbReference>
<feature type="transmembrane region" description="Helical" evidence="8">
    <location>
        <begin position="45"/>
        <end position="66"/>
    </location>
</feature>
<feature type="transmembrane region" description="Helical" evidence="8">
    <location>
        <begin position="73"/>
        <end position="95"/>
    </location>
</feature>
<dbReference type="PROSITE" id="PS51465">
    <property type="entry name" value="KAZAL_2"/>
    <property type="match status" value="1"/>
</dbReference>
<keyword evidence="3" id="KW-1003">Cell membrane</keyword>
<feature type="region of interest" description="Disordered" evidence="9">
    <location>
        <begin position="719"/>
        <end position="744"/>
    </location>
</feature>
<evidence type="ECO:0000256" key="1">
    <source>
        <dbReference type="ARBA" id="ARBA00004651"/>
    </source>
</evidence>
<dbReference type="AlphaFoldDB" id="A0A914CLE7"/>
<feature type="transmembrane region" description="Helical" evidence="8">
    <location>
        <begin position="415"/>
        <end position="434"/>
    </location>
</feature>
<sequence>MDRVYIFLGLFATVLFLEATGGSYMISAVQSIERQFQIPSKLSGFLISASDISYVPTVIFISYLGSRGNRAKWIGAGTVLMAMAHIFTATPNFIFPAEQPKLNLTTIEETLLPAKLLSEADAKLEQFFEYQPIRDRIPSDLLSTDDTPFKVYEQSLYSLDEPLISQALHHMNLILSGDEDEKPLLEVLRKFVKNRHINTQEDFAIIRRAAIAPFTFCGKLVNDLRSVLTGSFVPFLDLKCHQKSSNVGPLLIIFTALLALGIGRTMPWSLGIPLIDDNVKKHSMPLYFACISFIRILGPITGFIIGSLANKLYFTTPTPQGLSPTDPTWIGAWWLGFLLIGIITILPSCILFFFPASSNSDKVMPTENETKPKKKNQLLLFDKHMDEKRSPEEQTLKGGAKAFLKSYKDVVGSKIYVGTVIGRILDVLAFKGYVVFLPKYLENHYGIPQYRVQLYMAAFGVFGFALGTITGGLITRKFKLNGRKVALFVLIVSTINTLMYLSKCFLGCHSIVNSVGLDGASTNFNYTRSCNMDCGCQGAQLFPVCDPSGNVYYSPCHAGCRHVSVLDLGSYNLEFSDCDCVPGKIVKKEFCHDNCSFMTVAFFVTVMIGAFIAGTGVVPGMLILLRSVPPATRSISLGLQGFLVSLLGTLPSPVIWGFIIDSACLVWEQTCSSRGACAIYDPIKLRLRMHLLYVAIRMISMFSDLYVLYHSKNLNILEDPDEDNEQDENEEVKRVEDIQLSTMH</sequence>
<keyword evidence="7" id="KW-1015">Disulfide bond</keyword>
<feature type="transmembrane region" description="Helical" evidence="8">
    <location>
        <begin position="286"/>
        <end position="309"/>
    </location>
</feature>
<evidence type="ECO:0000259" key="10">
    <source>
        <dbReference type="PROSITE" id="PS51465"/>
    </source>
</evidence>
<keyword evidence="5 8" id="KW-1133">Transmembrane helix</keyword>